<dbReference type="AlphaFoldDB" id="C5LDM7"/>
<proteinExistence type="predicted"/>
<keyword evidence="2" id="KW-1185">Reference proteome</keyword>
<evidence type="ECO:0000313" key="1">
    <source>
        <dbReference type="EMBL" id="EER05165.1"/>
    </source>
</evidence>
<dbReference type="RefSeq" id="XP_002773349.1">
    <property type="nucleotide sequence ID" value="XM_002773303.1"/>
</dbReference>
<dbReference type="GeneID" id="9050709"/>
<dbReference type="Proteomes" id="UP000007800">
    <property type="component" value="Unassembled WGS sequence"/>
</dbReference>
<dbReference type="InParanoid" id="C5LDM7"/>
<feature type="non-terminal residue" evidence="1">
    <location>
        <position position="1"/>
    </location>
</feature>
<dbReference type="EMBL" id="GG681055">
    <property type="protein sequence ID" value="EER05165.1"/>
    <property type="molecule type" value="Genomic_DNA"/>
</dbReference>
<evidence type="ECO:0000313" key="2">
    <source>
        <dbReference type="Proteomes" id="UP000007800"/>
    </source>
</evidence>
<sequence>VPHFDARISRLGRSFVFCLFHHSYLLEDPISSCEAAWAHRGRALSGSLRM</sequence>
<feature type="non-terminal residue" evidence="1">
    <location>
        <position position="50"/>
    </location>
</feature>
<organism evidence="2">
    <name type="scientific">Perkinsus marinus (strain ATCC 50983 / TXsc)</name>
    <dbReference type="NCBI Taxonomy" id="423536"/>
    <lineage>
        <taxon>Eukaryota</taxon>
        <taxon>Sar</taxon>
        <taxon>Alveolata</taxon>
        <taxon>Perkinsozoa</taxon>
        <taxon>Perkinsea</taxon>
        <taxon>Perkinsida</taxon>
        <taxon>Perkinsidae</taxon>
        <taxon>Perkinsus</taxon>
    </lineage>
</organism>
<reference evidence="1 2" key="1">
    <citation type="submission" date="2008-07" db="EMBL/GenBank/DDBJ databases">
        <authorList>
            <person name="El-Sayed N."/>
            <person name="Caler E."/>
            <person name="Inman J."/>
            <person name="Amedeo P."/>
            <person name="Hass B."/>
            <person name="Wortman J."/>
        </authorList>
    </citation>
    <scope>NUCLEOTIDE SEQUENCE [LARGE SCALE GENOMIC DNA]</scope>
    <source>
        <strain evidence="2">ATCC 50983 / TXsc</strain>
    </source>
</reference>
<protein>
    <submittedName>
        <fullName evidence="1">Uncharacterized protein</fullName>
    </submittedName>
</protein>
<accession>C5LDM7</accession>
<gene>
    <name evidence="1" type="ORF">Pmar_PMAR008387</name>
</gene>
<name>C5LDM7_PERM5</name>